<dbReference type="GO" id="GO:0006310">
    <property type="term" value="P:DNA recombination"/>
    <property type="evidence" value="ECO:0007669"/>
    <property type="project" value="InterPro"/>
</dbReference>
<comment type="caution">
    <text evidence="1">The sequence shown here is derived from an EMBL/GenBank/DDBJ whole genome shotgun (WGS) entry which is preliminary data.</text>
</comment>
<sequence length="47" mass="5668">MFNIGKHYITERNDDVLKEDYQQRFDADFILIVEELSQLFELLAAEF</sequence>
<dbReference type="AlphaFoldDB" id="C5S050"/>
<dbReference type="EMBL" id="ACQL01000066">
    <property type="protein sequence ID" value="EER47715.1"/>
    <property type="molecule type" value="Genomic_DNA"/>
</dbReference>
<organism evidence="1 2">
    <name type="scientific">Actinobacillus minor NM305</name>
    <dbReference type="NCBI Taxonomy" id="637911"/>
    <lineage>
        <taxon>Bacteria</taxon>
        <taxon>Pseudomonadati</taxon>
        <taxon>Pseudomonadota</taxon>
        <taxon>Gammaproteobacteria</taxon>
        <taxon>Pasteurellales</taxon>
        <taxon>Pasteurellaceae</taxon>
        <taxon>Actinobacillus</taxon>
    </lineage>
</organism>
<accession>C5S050</accession>
<gene>
    <name evidence="1" type="ORF">AM305_06366</name>
</gene>
<dbReference type="Pfam" id="PF04381">
    <property type="entry name" value="RdgC"/>
    <property type="match status" value="1"/>
</dbReference>
<reference evidence="1 2" key="1">
    <citation type="journal article" date="2010" name="Vet. Microbiol.">
        <title>Production of haemolysins by strains of the Actinobacillus minor/porcitonsillarum complex.</title>
        <authorList>
            <person name="Arya G."/>
            <person name="Niven D.F."/>
        </authorList>
    </citation>
    <scope>NUCLEOTIDE SEQUENCE [LARGE SCALE GENOMIC DNA]</scope>
    <source>
        <strain evidence="1 2">NM305</strain>
    </source>
</reference>
<evidence type="ECO:0000313" key="1">
    <source>
        <dbReference type="EMBL" id="EER47715.1"/>
    </source>
</evidence>
<name>C5S050_9PAST</name>
<proteinExistence type="predicted"/>
<dbReference type="Proteomes" id="UP000005532">
    <property type="component" value="Unassembled WGS sequence"/>
</dbReference>
<protein>
    <submittedName>
        <fullName evidence="1">Uncharacterized protein</fullName>
    </submittedName>
</protein>
<dbReference type="InterPro" id="IPR007476">
    <property type="entry name" value="RdgC"/>
</dbReference>
<evidence type="ECO:0000313" key="2">
    <source>
        <dbReference type="Proteomes" id="UP000005532"/>
    </source>
</evidence>